<dbReference type="Pfam" id="PF07521">
    <property type="entry name" value="RMMBL"/>
    <property type="match status" value="1"/>
</dbReference>
<dbReference type="InterPro" id="IPR055132">
    <property type="entry name" value="RNase_J_b_CASP"/>
</dbReference>
<comment type="caution">
    <text evidence="12">Lacks conserved residue(s) required for the propagation of feature annotation.</text>
</comment>
<dbReference type="EMBL" id="JABZEC010000001">
    <property type="protein sequence ID" value="NVY95719.1"/>
    <property type="molecule type" value="Genomic_DNA"/>
</dbReference>
<dbReference type="Gene3D" id="3.10.20.580">
    <property type="match status" value="1"/>
</dbReference>
<comment type="similarity">
    <text evidence="12">Belongs to the metallo-beta-lactamase superfamily. RNA-metabolizing metallo-beta-lactamase-like family. Bacterial RNase J subfamily.</text>
</comment>
<dbReference type="SUPFAM" id="SSF56281">
    <property type="entry name" value="Metallo-hydrolase/oxidoreductase"/>
    <property type="match status" value="1"/>
</dbReference>
<dbReference type="Gene3D" id="3.60.15.10">
    <property type="entry name" value="Ribonuclease Z/Hydroxyacylglutathione hydrolase-like"/>
    <property type="match status" value="1"/>
</dbReference>
<comment type="cofactor">
    <cofactor evidence="1">
        <name>Zn(2+)</name>
        <dbReference type="ChEBI" id="CHEBI:29105"/>
    </cofactor>
</comment>
<dbReference type="Pfam" id="PF17770">
    <property type="entry name" value="RNase_J_C"/>
    <property type="match status" value="1"/>
</dbReference>
<dbReference type="FunFam" id="3.10.20.580:FF:000001">
    <property type="entry name" value="Ribonuclease J"/>
    <property type="match status" value="1"/>
</dbReference>
<keyword evidence="9" id="KW-0862">Zinc</keyword>
<protein>
    <recommendedName>
        <fullName evidence="12">Ribonuclease J</fullName>
        <shortName evidence="12">RNase J</shortName>
        <ecNumber evidence="12">3.1.-.-</ecNumber>
    </recommendedName>
</protein>
<name>A0A850QYD1_9LACO</name>
<dbReference type="HAMAP" id="MF_01491">
    <property type="entry name" value="RNase_J_bact"/>
    <property type="match status" value="1"/>
</dbReference>
<evidence type="ECO:0000256" key="8">
    <source>
        <dbReference type="ARBA" id="ARBA00022801"/>
    </source>
</evidence>
<evidence type="ECO:0000256" key="10">
    <source>
        <dbReference type="ARBA" id="ARBA00022839"/>
    </source>
</evidence>
<dbReference type="EC" id="3.1.-.-" evidence="12"/>
<comment type="function">
    <text evidence="12">An RNase that has 5'-3' exonuclease and possibly endonuclease activity. Involved in maturation of rRNA and in some organisms also mRNA maturation and/or decay.</text>
</comment>
<feature type="domain" description="Metallo-beta-lactamase" evidence="13">
    <location>
        <begin position="16"/>
        <end position="212"/>
    </location>
</feature>
<evidence type="ECO:0000256" key="11">
    <source>
        <dbReference type="ARBA" id="ARBA00022884"/>
    </source>
</evidence>
<keyword evidence="3 12" id="KW-0963">Cytoplasm</keyword>
<dbReference type="Pfam" id="PF00753">
    <property type="entry name" value="Lactamase_B"/>
    <property type="match status" value="1"/>
</dbReference>
<keyword evidence="10 12" id="KW-0269">Exonuclease</keyword>
<dbReference type="SMART" id="SM00849">
    <property type="entry name" value="Lactamase_B"/>
    <property type="match status" value="1"/>
</dbReference>
<dbReference type="InterPro" id="IPR042173">
    <property type="entry name" value="RNase_J_2"/>
</dbReference>
<comment type="caution">
    <text evidence="14">The sequence shown here is derived from an EMBL/GenBank/DDBJ whole genome shotgun (WGS) entry which is preliminary data.</text>
</comment>
<evidence type="ECO:0000259" key="13">
    <source>
        <dbReference type="SMART" id="SM00849"/>
    </source>
</evidence>
<dbReference type="InterPro" id="IPR036866">
    <property type="entry name" value="RibonucZ/Hydroxyglut_hydro"/>
</dbReference>
<dbReference type="InterPro" id="IPR041636">
    <property type="entry name" value="RNase_J_C"/>
</dbReference>
<dbReference type="InterPro" id="IPR011108">
    <property type="entry name" value="RMMBL"/>
</dbReference>
<dbReference type="CDD" id="cd07714">
    <property type="entry name" value="RNaseJ_MBL-fold"/>
    <property type="match status" value="1"/>
</dbReference>
<accession>A0A850QYD1</accession>
<comment type="subunit">
    <text evidence="12">Homodimer, may be a subunit of the RNA degradosome.</text>
</comment>
<keyword evidence="8 12" id="KW-0378">Hydrolase</keyword>
<keyword evidence="11 12" id="KW-0694">RNA-binding</keyword>
<evidence type="ECO:0000256" key="6">
    <source>
        <dbReference type="ARBA" id="ARBA00022723"/>
    </source>
</evidence>
<keyword evidence="4 12" id="KW-0698">rRNA processing</keyword>
<proteinExistence type="inferred from homology"/>
<dbReference type="Gene3D" id="3.40.50.10710">
    <property type="entry name" value="Metallo-hydrolase/oxidoreductase"/>
    <property type="match status" value="1"/>
</dbReference>
<dbReference type="GO" id="GO:0003723">
    <property type="term" value="F:RNA binding"/>
    <property type="evidence" value="ECO:0007669"/>
    <property type="project" value="UniProtKB-UniRule"/>
</dbReference>
<evidence type="ECO:0000256" key="5">
    <source>
        <dbReference type="ARBA" id="ARBA00022722"/>
    </source>
</evidence>
<keyword evidence="5 12" id="KW-0540">Nuclease</keyword>
<evidence type="ECO:0000256" key="9">
    <source>
        <dbReference type="ARBA" id="ARBA00022833"/>
    </source>
</evidence>
<keyword evidence="6" id="KW-0479">Metal-binding</keyword>
<evidence type="ECO:0000256" key="1">
    <source>
        <dbReference type="ARBA" id="ARBA00001947"/>
    </source>
</evidence>
<sequence length="567" mass="63727">MESLKIIPLSGLRENGKNLYAVEYGSEIILLDCGLQYPESEFLGIDVVIPDLTYIQENIDRVQGIFLTHGHADAIGALPYLIGNYDIPVFGSKLTLELAKMVIRHDKRSRKFTDFHVVDAQTAIDFQNLSISFFKTTHSIPDSLGIVVQTPVGQVVYTGDFKFDQSALPAYQSDYQRLADIGREPVVALLSDSANAESPYPAADERDIYTYILETFEAHTGRIIVASVASNIQRMQQIFTAATKTDRKVVLTGQDAIRIVRVAIKLGYLQVPEELLITAREAEKMAKDKIVIVETGRMGEPIKILQKMAHSHHHFYHIETGDLVFITTTPSHAMETTVAKTRDAIFRAGGEVKALADSKMYTSGHASKNDLQLMINLLHPQNVIPVQGEYRLLNAHAQIAQEVGLDKEHIFILKNGDVLSWEKGEFHLAPAVQAGNTMIDGMGIGDIGTIVLRDRQLLSQDGVFVAVVTIDRKKRKIISRPKVTARGFVYLRDNKQLLNDSIEVVTKAVQNNLEHKDFDWAELKQDVREDVNHFLWEQTKRHPVILTVVMEVNQNRHRNHNKPQKSK</sequence>
<evidence type="ECO:0000256" key="3">
    <source>
        <dbReference type="ARBA" id="ARBA00022490"/>
    </source>
</evidence>
<dbReference type="Proteomes" id="UP000563523">
    <property type="component" value="Unassembled WGS sequence"/>
</dbReference>
<dbReference type="PANTHER" id="PTHR43694">
    <property type="entry name" value="RIBONUCLEASE J"/>
    <property type="match status" value="1"/>
</dbReference>
<dbReference type="RefSeq" id="WP_176941890.1">
    <property type="nucleotide sequence ID" value="NZ_JABZEC010000001.1"/>
</dbReference>
<dbReference type="PANTHER" id="PTHR43694:SF4">
    <property type="entry name" value="RIBONUCLEASE J 2"/>
    <property type="match status" value="1"/>
</dbReference>
<organism evidence="14 15">
    <name type="scientific">Bombilactobacillus apium</name>
    <dbReference type="NCBI Taxonomy" id="2675299"/>
    <lineage>
        <taxon>Bacteria</taxon>
        <taxon>Bacillati</taxon>
        <taxon>Bacillota</taxon>
        <taxon>Bacilli</taxon>
        <taxon>Lactobacillales</taxon>
        <taxon>Lactobacillaceae</taxon>
        <taxon>Bombilactobacillus</taxon>
    </lineage>
</organism>
<comment type="subcellular location">
    <subcellularLocation>
        <location evidence="2 12">Cytoplasm</location>
    </subcellularLocation>
</comment>
<dbReference type="InterPro" id="IPR001279">
    <property type="entry name" value="Metallo-B-lactamas"/>
</dbReference>
<reference evidence="14 15" key="1">
    <citation type="submission" date="2020-06" db="EMBL/GenBank/DDBJ databases">
        <authorList>
            <person name="Kang J."/>
        </authorList>
    </citation>
    <scope>NUCLEOTIDE SEQUENCE [LARGE SCALE GENOMIC DNA]</scope>
    <source>
        <strain evidence="14 15">DCY120</strain>
    </source>
</reference>
<evidence type="ECO:0000256" key="2">
    <source>
        <dbReference type="ARBA" id="ARBA00004496"/>
    </source>
</evidence>
<dbReference type="Pfam" id="PF22505">
    <property type="entry name" value="RNase_J_b_CASP"/>
    <property type="match status" value="1"/>
</dbReference>
<gene>
    <name evidence="12" type="primary">rnj</name>
    <name evidence="14" type="ORF">HU830_00650</name>
</gene>
<dbReference type="GO" id="GO:0005737">
    <property type="term" value="C:cytoplasm"/>
    <property type="evidence" value="ECO:0007669"/>
    <property type="project" value="UniProtKB-SubCell"/>
</dbReference>
<dbReference type="GO" id="GO:0006364">
    <property type="term" value="P:rRNA processing"/>
    <property type="evidence" value="ECO:0007669"/>
    <property type="project" value="UniProtKB-UniRule"/>
</dbReference>
<evidence type="ECO:0000256" key="12">
    <source>
        <dbReference type="HAMAP-Rule" id="MF_01491"/>
    </source>
</evidence>
<keyword evidence="15" id="KW-1185">Reference proteome</keyword>
<dbReference type="GO" id="GO:0004534">
    <property type="term" value="F:5'-3' RNA exonuclease activity"/>
    <property type="evidence" value="ECO:0007669"/>
    <property type="project" value="UniProtKB-UniRule"/>
</dbReference>
<keyword evidence="7 12" id="KW-0255">Endonuclease</keyword>
<dbReference type="AlphaFoldDB" id="A0A850QYD1"/>
<evidence type="ECO:0000313" key="15">
    <source>
        <dbReference type="Proteomes" id="UP000563523"/>
    </source>
</evidence>
<dbReference type="NCBIfam" id="TIGR00649">
    <property type="entry name" value="MG423"/>
    <property type="match status" value="1"/>
</dbReference>
<dbReference type="InterPro" id="IPR004613">
    <property type="entry name" value="RNase_J"/>
</dbReference>
<dbReference type="InterPro" id="IPR030854">
    <property type="entry name" value="RNase_J_bac"/>
</dbReference>
<evidence type="ECO:0000313" key="14">
    <source>
        <dbReference type="EMBL" id="NVY95719.1"/>
    </source>
</evidence>
<evidence type="ECO:0000256" key="4">
    <source>
        <dbReference type="ARBA" id="ARBA00022552"/>
    </source>
</evidence>
<dbReference type="GO" id="GO:0008270">
    <property type="term" value="F:zinc ion binding"/>
    <property type="evidence" value="ECO:0007669"/>
    <property type="project" value="InterPro"/>
</dbReference>
<dbReference type="GO" id="GO:0004521">
    <property type="term" value="F:RNA endonuclease activity"/>
    <property type="evidence" value="ECO:0007669"/>
    <property type="project" value="UniProtKB-UniRule"/>
</dbReference>
<evidence type="ECO:0000256" key="7">
    <source>
        <dbReference type="ARBA" id="ARBA00022759"/>
    </source>
</evidence>